<dbReference type="InterPro" id="IPR016181">
    <property type="entry name" value="Acyl_CoA_acyltransferase"/>
</dbReference>
<dbReference type="PANTHER" id="PTHR43441">
    <property type="entry name" value="RIBOSOMAL-PROTEIN-SERINE ACETYLTRANSFERASE"/>
    <property type="match status" value="1"/>
</dbReference>
<organism evidence="2 3">
    <name type="scientific">Tessaracoccus antarcticus</name>
    <dbReference type="NCBI Taxonomy" id="2479848"/>
    <lineage>
        <taxon>Bacteria</taxon>
        <taxon>Bacillati</taxon>
        <taxon>Actinomycetota</taxon>
        <taxon>Actinomycetes</taxon>
        <taxon>Propionibacteriales</taxon>
        <taxon>Propionibacteriaceae</taxon>
        <taxon>Tessaracoccus</taxon>
    </lineage>
</organism>
<dbReference type="InterPro" id="IPR000182">
    <property type="entry name" value="GNAT_dom"/>
</dbReference>
<dbReference type="Proteomes" id="UP000275256">
    <property type="component" value="Unassembled WGS sequence"/>
</dbReference>
<dbReference type="GO" id="GO:0008999">
    <property type="term" value="F:protein-N-terminal-alanine acetyltransferase activity"/>
    <property type="evidence" value="ECO:0007669"/>
    <property type="project" value="TreeGrafter"/>
</dbReference>
<evidence type="ECO:0000313" key="2">
    <source>
        <dbReference type="EMBL" id="RMB59025.1"/>
    </source>
</evidence>
<dbReference type="Pfam" id="PF13302">
    <property type="entry name" value="Acetyltransf_3"/>
    <property type="match status" value="1"/>
</dbReference>
<dbReference type="GO" id="GO:0005737">
    <property type="term" value="C:cytoplasm"/>
    <property type="evidence" value="ECO:0007669"/>
    <property type="project" value="TreeGrafter"/>
</dbReference>
<comment type="caution">
    <text evidence="2">The sequence shown here is derived from an EMBL/GenBank/DDBJ whole genome shotgun (WGS) entry which is preliminary data.</text>
</comment>
<dbReference type="RefSeq" id="WP_121902144.1">
    <property type="nucleotide sequence ID" value="NZ_REFW01000003.1"/>
</dbReference>
<evidence type="ECO:0000313" key="3">
    <source>
        <dbReference type="Proteomes" id="UP000275256"/>
    </source>
</evidence>
<dbReference type="EMBL" id="REFW01000003">
    <property type="protein sequence ID" value="RMB59025.1"/>
    <property type="molecule type" value="Genomic_DNA"/>
</dbReference>
<dbReference type="SUPFAM" id="SSF55729">
    <property type="entry name" value="Acyl-CoA N-acyltransferases (Nat)"/>
    <property type="match status" value="1"/>
</dbReference>
<sequence>MTGSILNSPELRPLRQSDTPAVLAAFLSNPDMRRQGDVSSPETAAAYVTHLLHSDGPHRAFAVVTGDELVGLVAVTMDAKNRNGWFWYWMREGSRGRGWTTCAAATIANWALTAGRLERLALGHRANNPASESVARAAGFIHEGTEREKFLVDGQRIDVLTYSRLRSDAVPTTTELAWQHV</sequence>
<dbReference type="InterPro" id="IPR051908">
    <property type="entry name" value="Ribosomal_N-acetyltransferase"/>
</dbReference>
<evidence type="ECO:0000259" key="1">
    <source>
        <dbReference type="PROSITE" id="PS51186"/>
    </source>
</evidence>
<accession>A0A3M0G2N7</accession>
<gene>
    <name evidence="2" type="ORF">EAX62_11675</name>
</gene>
<proteinExistence type="predicted"/>
<dbReference type="AlphaFoldDB" id="A0A3M0G2N7"/>
<name>A0A3M0G2N7_9ACTN</name>
<dbReference type="PANTHER" id="PTHR43441:SF10">
    <property type="entry name" value="ACETYLTRANSFERASE"/>
    <property type="match status" value="1"/>
</dbReference>
<dbReference type="PROSITE" id="PS51186">
    <property type="entry name" value="GNAT"/>
    <property type="match status" value="1"/>
</dbReference>
<keyword evidence="2" id="KW-0808">Transferase</keyword>
<dbReference type="OrthoDB" id="2061990at2"/>
<dbReference type="Gene3D" id="3.40.630.30">
    <property type="match status" value="1"/>
</dbReference>
<dbReference type="GO" id="GO:1990189">
    <property type="term" value="F:protein N-terminal-serine acetyltransferase activity"/>
    <property type="evidence" value="ECO:0007669"/>
    <property type="project" value="TreeGrafter"/>
</dbReference>
<protein>
    <submittedName>
        <fullName evidence="2">N-acetyltransferase</fullName>
    </submittedName>
</protein>
<keyword evidence="3" id="KW-1185">Reference proteome</keyword>
<feature type="domain" description="N-acetyltransferase" evidence="1">
    <location>
        <begin position="9"/>
        <end position="158"/>
    </location>
</feature>
<reference evidence="2 3" key="1">
    <citation type="submission" date="2018-10" db="EMBL/GenBank/DDBJ databases">
        <title>Tessaracoccus antarcticuss sp. nov., isolated from sediment.</title>
        <authorList>
            <person name="Zhou L.Y."/>
            <person name="Du Z.J."/>
        </authorList>
    </citation>
    <scope>NUCLEOTIDE SEQUENCE [LARGE SCALE GENOMIC DNA]</scope>
    <source>
        <strain evidence="2 3">JDX10</strain>
    </source>
</reference>